<feature type="compositionally biased region" description="Polar residues" evidence="1">
    <location>
        <begin position="65"/>
        <end position="80"/>
    </location>
</feature>
<dbReference type="Pfam" id="PF07426">
    <property type="entry name" value="Dynactin_p22"/>
    <property type="match status" value="1"/>
</dbReference>
<dbReference type="InterPro" id="IPR009991">
    <property type="entry name" value="DCTN3"/>
</dbReference>
<dbReference type="KEGG" id="trg:TRUGW13939_10702"/>
<feature type="compositionally biased region" description="Polar residues" evidence="1">
    <location>
        <begin position="544"/>
        <end position="554"/>
    </location>
</feature>
<dbReference type="GO" id="GO:0005829">
    <property type="term" value="C:cytosol"/>
    <property type="evidence" value="ECO:0007669"/>
    <property type="project" value="TreeGrafter"/>
</dbReference>
<sequence>MAAEPSEEDINNFTGITGVFRDQAIGFLKVSISLRPAMTAINAYFENPDALQQQPRNDWGGLDSASYSQNNQSVPTFNIENSDDVLGKGYSAPPSRPPSRMNTNEVLSDLKNSGMGAPSSGADSSGQKLSAAQLEERELEQAVAMSLGQDITHQESGVIATDNSHFGPANQEYYDENTWGLTLFDQNTREEIISPDPEDRQRKDNEPAFFRPSQDSLFVGGFLTILHSIPIAREALLLRDKTIPDYGHDAQWWNGQLVKAPRIVSLDDPYAEYQDWEIFIHETQRLMAFLDSTKRAFGSTDALVSLKPISYYDQEKGVERFLEGWQEAALHATPDNQLSMIFTSLAVRRAVSDFDEPNSKQFFVLSVQAPIDHGQTLYDVLDDAIWQDAPGQELDDVWLGNVAEVLTIQLGNTNNVPINIKIPTVFYPDRYMEASRGVIHEVRLKILEVQERIAEIEDVAALYRGSKPGSRTGMTNEELLEKAARAATIALPRYIPEGTAQIDSAELANNGERVAKQLREIAASLGEKLKKLEAQKQEARDSTRNFSKTMTEPSASPDEPPHFPYTLRGVCTAPHVTYVLRRNSRGGSEDLIEMEDTNEDEWQWWRISFSTEDAKTQQAAKAENSERKNAAPKNADIIGFTTTKVREIEVLKAARDSSNVLLVYANPNSISFQSDIAPPALQEFVNADNISFKAELDAANRVYHDEEIGEPGDSVYEGWPDVNETLAPNRSDASNVNVFDYEVNSFDDGPSSRDQEMQESNFGASSNSTPSTTLDAINIQPMNMSLENTAIASATVELLEGRLRRLEYLLNGDSRWSGQPTPASRPESLDDTAARRLARLEADLNALSKSKPAVRDVLQLYTRFPDLFNDAPPESIPADLSTQNLASIVLSYASAFPETSSRLTSLNDLPVPDAKASIALIELQPRLQRMLRIQEQQAQAVSELRARSAGLLRRWYELGLLGSSECWAGWESRLQDVEHEVKRQEVLRDRRMNEI</sequence>
<dbReference type="PANTHER" id="PTHR39597:SF1">
    <property type="entry name" value="UBA DOMAIN-CONTAINING PROTEIN RUP1"/>
    <property type="match status" value="1"/>
</dbReference>
<reference evidence="3" key="1">
    <citation type="submission" date="2020-06" db="EMBL/GenBank/DDBJ databases">
        <title>A chromosome-scale genome assembly of Talaromyces rugulosus W13939.</title>
        <authorList>
            <person name="Wang B."/>
            <person name="Guo L."/>
            <person name="Ye K."/>
            <person name="Wang L."/>
        </authorList>
    </citation>
    <scope>NUCLEOTIDE SEQUENCE [LARGE SCALE GENOMIC DNA]</scope>
    <source>
        <strain evidence="3">W13939</strain>
    </source>
</reference>
<dbReference type="GO" id="GO:0005634">
    <property type="term" value="C:nucleus"/>
    <property type="evidence" value="ECO:0007669"/>
    <property type="project" value="TreeGrafter"/>
</dbReference>
<dbReference type="GO" id="GO:0061640">
    <property type="term" value="P:cytoskeleton-dependent cytokinesis"/>
    <property type="evidence" value="ECO:0007669"/>
    <property type="project" value="InterPro"/>
</dbReference>
<dbReference type="GO" id="GO:0016579">
    <property type="term" value="P:protein deubiquitination"/>
    <property type="evidence" value="ECO:0007669"/>
    <property type="project" value="TreeGrafter"/>
</dbReference>
<protein>
    <recommendedName>
        <fullName evidence="4">Ubiquitin interaction motif protein</fullName>
    </recommendedName>
</protein>
<evidence type="ECO:0000313" key="2">
    <source>
        <dbReference type="EMBL" id="QKX63531.1"/>
    </source>
</evidence>
<dbReference type="OrthoDB" id="4489171at2759"/>
<dbReference type="EMBL" id="CP055903">
    <property type="protein sequence ID" value="QKX63531.1"/>
    <property type="molecule type" value="Genomic_DNA"/>
</dbReference>
<dbReference type="PANTHER" id="PTHR39597">
    <property type="entry name" value="UBA DOMAIN-CONTAINING PROTEIN RUP1"/>
    <property type="match status" value="1"/>
</dbReference>
<dbReference type="RefSeq" id="XP_035349705.1">
    <property type="nucleotide sequence ID" value="XM_035493812.1"/>
</dbReference>
<evidence type="ECO:0000256" key="1">
    <source>
        <dbReference type="SAM" id="MobiDB-lite"/>
    </source>
</evidence>
<proteinExistence type="predicted"/>
<feature type="compositionally biased region" description="Polar residues" evidence="1">
    <location>
        <begin position="758"/>
        <end position="772"/>
    </location>
</feature>
<dbReference type="GeneID" id="55998181"/>
<feature type="region of interest" description="Disordered" evidence="1">
    <location>
        <begin position="533"/>
        <end position="562"/>
    </location>
</feature>
<feature type="compositionally biased region" description="Polar residues" evidence="1">
    <location>
        <begin position="121"/>
        <end position="130"/>
    </location>
</feature>
<evidence type="ECO:0000313" key="3">
    <source>
        <dbReference type="Proteomes" id="UP000509510"/>
    </source>
</evidence>
<dbReference type="GO" id="GO:0005869">
    <property type="term" value="C:dynactin complex"/>
    <property type="evidence" value="ECO:0007669"/>
    <property type="project" value="InterPro"/>
</dbReference>
<dbReference type="AlphaFoldDB" id="A0A7H8RCL5"/>
<name>A0A7H8RCL5_TALRU</name>
<gene>
    <name evidence="2" type="ORF">TRUGW13939_10702</name>
</gene>
<keyword evidence="3" id="KW-1185">Reference proteome</keyword>
<dbReference type="Proteomes" id="UP000509510">
    <property type="component" value="Chromosome VI"/>
</dbReference>
<accession>A0A7H8RCL5</accession>
<evidence type="ECO:0008006" key="4">
    <source>
        <dbReference type="Google" id="ProtNLM"/>
    </source>
</evidence>
<feature type="region of interest" description="Disordered" evidence="1">
    <location>
        <begin position="52"/>
        <end position="134"/>
    </location>
</feature>
<dbReference type="InterPro" id="IPR055335">
    <property type="entry name" value="Ucp6/RUP1"/>
</dbReference>
<feature type="region of interest" description="Disordered" evidence="1">
    <location>
        <begin position="745"/>
        <end position="772"/>
    </location>
</feature>
<organism evidence="2 3">
    <name type="scientific">Talaromyces rugulosus</name>
    <name type="common">Penicillium rugulosum</name>
    <dbReference type="NCBI Taxonomy" id="121627"/>
    <lineage>
        <taxon>Eukaryota</taxon>
        <taxon>Fungi</taxon>
        <taxon>Dikarya</taxon>
        <taxon>Ascomycota</taxon>
        <taxon>Pezizomycotina</taxon>
        <taxon>Eurotiomycetes</taxon>
        <taxon>Eurotiomycetidae</taxon>
        <taxon>Eurotiales</taxon>
        <taxon>Trichocomaceae</taxon>
        <taxon>Talaromyces</taxon>
        <taxon>Talaromyces sect. Islandici</taxon>
    </lineage>
</organism>
<feature type="compositionally biased region" description="Basic and acidic residues" evidence="1">
    <location>
        <begin position="533"/>
        <end position="543"/>
    </location>
</feature>